<feature type="domain" description="ABC3 transporter permease C-terminal" evidence="8">
    <location>
        <begin position="274"/>
        <end position="378"/>
    </location>
</feature>
<feature type="transmembrane region" description="Helical" evidence="6">
    <location>
        <begin position="320"/>
        <end position="344"/>
    </location>
</feature>
<dbReference type="InterPro" id="IPR003838">
    <property type="entry name" value="ABC3_permease_C"/>
</dbReference>
<dbReference type="Proteomes" id="UP001321542">
    <property type="component" value="Chromosome"/>
</dbReference>
<evidence type="ECO:0000256" key="6">
    <source>
        <dbReference type="SAM" id="Phobius"/>
    </source>
</evidence>
<evidence type="ECO:0000256" key="2">
    <source>
        <dbReference type="ARBA" id="ARBA00022475"/>
    </source>
</evidence>
<protein>
    <submittedName>
        <fullName evidence="9">ABC transporter</fullName>
    </submittedName>
</protein>
<keyword evidence="3 6" id="KW-0812">Transmembrane</keyword>
<evidence type="ECO:0000256" key="4">
    <source>
        <dbReference type="ARBA" id="ARBA00022989"/>
    </source>
</evidence>
<accession>A0ABM8HLJ5</accession>
<gene>
    <name evidence="9" type="ORF">SGFS_057560</name>
</gene>
<evidence type="ECO:0000313" key="9">
    <source>
        <dbReference type="EMBL" id="BBC34462.1"/>
    </source>
</evidence>
<feature type="transmembrane region" description="Helical" evidence="6">
    <location>
        <begin position="267"/>
        <end position="286"/>
    </location>
</feature>
<feature type="transmembrane region" description="Helical" evidence="6">
    <location>
        <begin position="364"/>
        <end position="384"/>
    </location>
</feature>
<evidence type="ECO:0000256" key="5">
    <source>
        <dbReference type="ARBA" id="ARBA00023136"/>
    </source>
</evidence>
<feature type="chain" id="PRO_5046214632" evidence="7">
    <location>
        <begin position="38"/>
        <end position="401"/>
    </location>
</feature>
<dbReference type="RefSeq" id="WP_286254394.1">
    <property type="nucleotide sequence ID" value="NZ_AP018448.1"/>
</dbReference>
<feature type="signal peptide" evidence="7">
    <location>
        <begin position="1"/>
        <end position="37"/>
    </location>
</feature>
<evidence type="ECO:0000259" key="8">
    <source>
        <dbReference type="Pfam" id="PF02687"/>
    </source>
</evidence>
<evidence type="ECO:0000313" key="10">
    <source>
        <dbReference type="Proteomes" id="UP001321542"/>
    </source>
</evidence>
<reference evidence="9 10" key="2">
    <citation type="journal article" date="2023" name="ChemBioChem">
        <title>Acyltransferase Domain Exchange between Two Independent Type I Polyketide Synthases in the Same Producer Strain of Macrolide Antibiotics.</title>
        <authorList>
            <person name="Kudo F."/>
            <person name="Kishikawa K."/>
            <person name="Tsuboi K."/>
            <person name="Kido T."/>
            <person name="Usui T."/>
            <person name="Hashimoto J."/>
            <person name="Shin-Ya K."/>
            <person name="Miyanaga A."/>
            <person name="Eguchi T."/>
        </authorList>
    </citation>
    <scope>NUCLEOTIDE SEQUENCE [LARGE SCALE GENOMIC DNA]</scope>
    <source>
        <strain evidence="9 10">A-8890</strain>
    </source>
</reference>
<name>A0ABM8HLJ5_9ACTN</name>
<sequence length="401" mass="40635">MSHWSLYTWTRDGRSLRRALPTLTVLAALLTASAGVAAGAAGAVERDVLGSGGLTQIELSSFEGDESVRPLTTSALGKAGAVPGVRRVVADYSSALYAEEDGTYDLAARTLTPADDLPVTKGRLPPGAAELGKDEVVLPATAQGTDFASYVGRSIAFGYTKATGAESGATSVVVLRVVALYDPSWQADGPGVAYLSEETAASLAAARAGLSPNDFRDRKGAQSAVVVVGHQRQVAAVTEALQAQGFSASPVSDRVRNLPGLFGVADLAMRAGVLALAVGAVVLGAVRASDSTRARLGQFAVLRILGCGRPELRRILLGEALLSGGVAAVAGVASGTVLSVALAGPLSDVLGLPITVTDALPAPIWAAAALLTPAAGLAVGALLGSRDVLRRDPYLTARAHG</sequence>
<keyword evidence="4 6" id="KW-1133">Transmembrane helix</keyword>
<dbReference type="Pfam" id="PF02687">
    <property type="entry name" value="FtsX"/>
    <property type="match status" value="1"/>
</dbReference>
<evidence type="ECO:0000256" key="7">
    <source>
        <dbReference type="SAM" id="SignalP"/>
    </source>
</evidence>
<dbReference type="EMBL" id="AP018448">
    <property type="protein sequence ID" value="BBC34462.1"/>
    <property type="molecule type" value="Genomic_DNA"/>
</dbReference>
<evidence type="ECO:0000256" key="3">
    <source>
        <dbReference type="ARBA" id="ARBA00022692"/>
    </source>
</evidence>
<keyword evidence="10" id="KW-1185">Reference proteome</keyword>
<comment type="subcellular location">
    <subcellularLocation>
        <location evidence="1">Cell membrane</location>
        <topology evidence="1">Multi-pass membrane protein</topology>
    </subcellularLocation>
</comment>
<evidence type="ECO:0000256" key="1">
    <source>
        <dbReference type="ARBA" id="ARBA00004651"/>
    </source>
</evidence>
<keyword evidence="7" id="KW-0732">Signal</keyword>
<reference evidence="9 10" key="1">
    <citation type="journal article" date="2010" name="ChemBioChem">
        <title>Cloning and characterization of the biosynthetic gene cluster of 16-membered macrolide antibiotic FD-891: involvement of a dual functional cytochrome P450 monooxygenase catalyzing epoxidation and hydroxylation.</title>
        <authorList>
            <person name="Kudo F."/>
            <person name="Motegi A."/>
            <person name="Mizoue K."/>
            <person name="Eguchi T."/>
        </authorList>
    </citation>
    <scope>NUCLEOTIDE SEQUENCE [LARGE SCALE GENOMIC DNA]</scope>
    <source>
        <strain evidence="9 10">A-8890</strain>
    </source>
</reference>
<keyword evidence="2" id="KW-1003">Cell membrane</keyword>
<proteinExistence type="predicted"/>
<organism evidence="9 10">
    <name type="scientific">Streptomyces graminofaciens</name>
    <dbReference type="NCBI Taxonomy" id="68212"/>
    <lineage>
        <taxon>Bacteria</taxon>
        <taxon>Bacillati</taxon>
        <taxon>Actinomycetota</taxon>
        <taxon>Actinomycetes</taxon>
        <taxon>Kitasatosporales</taxon>
        <taxon>Streptomycetaceae</taxon>
        <taxon>Streptomyces</taxon>
    </lineage>
</organism>
<keyword evidence="5 6" id="KW-0472">Membrane</keyword>